<proteinExistence type="evidence at transcript level"/>
<name>I7G408_MACFA</name>
<sequence length="116" mass="13555">MLYSCRTWRRWLLRQLRPRPQPPAPMQTLSLPRAAPWEPSRVPVSERGALPLQVMQQEWQVGLRASSAKGEARRVQDGAGKLYWAALCHWVILFFKMIKVRICLSFSMDNMKKSFQ</sequence>
<accession>I7G408</accession>
<keyword evidence="1" id="KW-0812">Transmembrane</keyword>
<organism evidence="2">
    <name type="scientific">Macaca fascicularis</name>
    <name type="common">Crab-eating macaque</name>
    <name type="synonym">Cynomolgus monkey</name>
    <dbReference type="NCBI Taxonomy" id="9541"/>
    <lineage>
        <taxon>Eukaryota</taxon>
        <taxon>Metazoa</taxon>
        <taxon>Chordata</taxon>
        <taxon>Craniata</taxon>
        <taxon>Vertebrata</taxon>
        <taxon>Euteleostomi</taxon>
        <taxon>Mammalia</taxon>
        <taxon>Eutheria</taxon>
        <taxon>Euarchontoglires</taxon>
        <taxon>Primates</taxon>
        <taxon>Haplorrhini</taxon>
        <taxon>Catarrhini</taxon>
        <taxon>Cercopithecidae</taxon>
        <taxon>Cercopithecinae</taxon>
        <taxon>Macaca</taxon>
    </lineage>
</organism>
<dbReference type="AlphaFoldDB" id="I7G408"/>
<evidence type="ECO:0000256" key="1">
    <source>
        <dbReference type="SAM" id="Phobius"/>
    </source>
</evidence>
<reference evidence="2" key="1">
    <citation type="journal article" date="2007" name="PLoS Biol.">
        <title>Rate of evolution in brain-expressed genes in humans and other primates.</title>
        <authorList>
            <person name="Wang H.-Y."/>
            <person name="Chien H.-C."/>
            <person name="Osada N."/>
            <person name="Hashimoto K."/>
            <person name="Sugano S."/>
            <person name="Gojobori T."/>
            <person name="Chou C.-K."/>
            <person name="Tsai S.-F."/>
            <person name="Wu C.-I."/>
            <person name="Shen C.-K.J."/>
        </authorList>
    </citation>
    <scope>NUCLEOTIDE SEQUENCE</scope>
</reference>
<protein>
    <submittedName>
        <fullName evidence="2">Macaca fascicularis brain cDNA clone: QccE-16682, similar to human CUG triplet repeat, RNA binding protein 2 (CUGBP2), mRNA, RefSeq: NM_006561.1</fullName>
    </submittedName>
</protein>
<keyword evidence="1" id="KW-0472">Membrane</keyword>
<evidence type="ECO:0000313" key="2">
    <source>
        <dbReference type="EMBL" id="BAE88494.1"/>
    </source>
</evidence>
<keyword evidence="1" id="KW-1133">Transmembrane helix</keyword>
<dbReference type="EMBL" id="AB171431">
    <property type="protein sequence ID" value="BAE88494.1"/>
    <property type="molecule type" value="mRNA"/>
</dbReference>
<feature type="transmembrane region" description="Helical" evidence="1">
    <location>
        <begin position="82"/>
        <end position="104"/>
    </location>
</feature>